<dbReference type="AlphaFoldDB" id="A0AAU8DQJ6"/>
<evidence type="ECO:0000256" key="1">
    <source>
        <dbReference type="SAM" id="Phobius"/>
    </source>
</evidence>
<keyword evidence="1" id="KW-0812">Transmembrane</keyword>
<evidence type="ECO:0000313" key="3">
    <source>
        <dbReference type="EMBL" id="XCG63142.1"/>
    </source>
</evidence>
<feature type="transmembrane region" description="Helical" evidence="1">
    <location>
        <begin position="68"/>
        <end position="86"/>
    </location>
</feature>
<feature type="transmembrane region" description="Helical" evidence="1">
    <location>
        <begin position="19"/>
        <end position="37"/>
    </location>
</feature>
<reference evidence="3" key="1">
    <citation type="submission" date="2024-05" db="EMBL/GenBank/DDBJ databases">
        <authorList>
            <person name="Cai S.Y."/>
            <person name="Jin L.M."/>
            <person name="Li H.R."/>
        </authorList>
    </citation>
    <scope>NUCLEOTIDE SEQUENCE</scope>
    <source>
        <strain evidence="3">A5-74</strain>
    </source>
</reference>
<protein>
    <submittedName>
        <fullName evidence="3">DUF6199 family natural product biosynthesis protein</fullName>
    </submittedName>
</protein>
<accession>A0AAU8DQJ6</accession>
<evidence type="ECO:0000259" key="2">
    <source>
        <dbReference type="Pfam" id="PF19701"/>
    </source>
</evidence>
<dbReference type="InterPro" id="IPR045679">
    <property type="entry name" value="DUF6199"/>
</dbReference>
<organism evidence="3">
    <name type="scientific">Nakamurella sp. A5-74</name>
    <dbReference type="NCBI Taxonomy" id="3158264"/>
    <lineage>
        <taxon>Bacteria</taxon>
        <taxon>Bacillati</taxon>
        <taxon>Actinomycetota</taxon>
        <taxon>Actinomycetes</taxon>
        <taxon>Nakamurellales</taxon>
        <taxon>Nakamurellaceae</taxon>
        <taxon>Nakamurella</taxon>
    </lineage>
</organism>
<dbReference type="EMBL" id="CP159218">
    <property type="protein sequence ID" value="XCG63142.1"/>
    <property type="molecule type" value="Genomic_DNA"/>
</dbReference>
<keyword evidence="1" id="KW-0472">Membrane</keyword>
<sequence>MIEALARAADAASASGPNWGVAAFGLLFVAISGTNAINPKMQWQMSKWTRKNPAASEPSEYGLRMTRIVNSVLVVVGVGIIIFALTR</sequence>
<proteinExistence type="predicted"/>
<feature type="domain" description="DUF6199" evidence="2">
    <location>
        <begin position="24"/>
        <end position="83"/>
    </location>
</feature>
<dbReference type="Pfam" id="PF19701">
    <property type="entry name" value="DUF6199"/>
    <property type="match status" value="1"/>
</dbReference>
<gene>
    <name evidence="3" type="ORF">ABLG96_18335</name>
</gene>
<name>A0AAU8DQJ6_9ACTN</name>
<keyword evidence="1" id="KW-1133">Transmembrane helix</keyword>
<dbReference type="RefSeq" id="WP_353648757.1">
    <property type="nucleotide sequence ID" value="NZ_CP159218.1"/>
</dbReference>